<evidence type="ECO:0000259" key="3">
    <source>
        <dbReference type="PROSITE" id="PS51146"/>
    </source>
</evidence>
<accession>A0A1I4RCQ2</accession>
<dbReference type="SUPFAM" id="SSF52540">
    <property type="entry name" value="P-loop containing nucleoside triphosphate hydrolases"/>
    <property type="match status" value="1"/>
</dbReference>
<dbReference type="PROSITE" id="PS51146">
    <property type="entry name" value="KAIC"/>
    <property type="match status" value="1"/>
</dbReference>
<dbReference type="STRING" id="487685.SAMN04488696_1501"/>
<dbReference type="EMBL" id="FOUJ01000002">
    <property type="protein sequence ID" value="SFM49999.1"/>
    <property type="molecule type" value="Genomic_DNA"/>
</dbReference>
<dbReference type="InterPro" id="IPR010624">
    <property type="entry name" value="KaiC_dom"/>
</dbReference>
<evidence type="ECO:0000256" key="2">
    <source>
        <dbReference type="ARBA" id="ARBA00022840"/>
    </source>
</evidence>
<dbReference type="InterPro" id="IPR014774">
    <property type="entry name" value="KaiC-like_dom"/>
</dbReference>
<reference evidence="5" key="1">
    <citation type="submission" date="2016-10" db="EMBL/GenBank/DDBJ databases">
        <authorList>
            <person name="Varghese N."/>
            <person name="Submissions S."/>
        </authorList>
    </citation>
    <scope>NUCLEOTIDE SEQUENCE [LARGE SCALE GENOMIC DNA]</scope>
    <source>
        <strain evidence="5">Mob M</strain>
    </source>
</reference>
<dbReference type="Pfam" id="PF06745">
    <property type="entry name" value="ATPase"/>
    <property type="match status" value="1"/>
</dbReference>
<dbReference type="OrthoDB" id="27015at2157"/>
<keyword evidence="2" id="KW-0067">ATP-binding</keyword>
<dbReference type="AlphaFoldDB" id="A0A1I4RCQ2"/>
<dbReference type="Gene3D" id="3.40.50.300">
    <property type="entry name" value="P-loop containing nucleotide triphosphate hydrolases"/>
    <property type="match status" value="1"/>
</dbReference>
<evidence type="ECO:0000313" key="5">
    <source>
        <dbReference type="Proteomes" id="UP000198535"/>
    </source>
</evidence>
<protein>
    <submittedName>
        <fullName evidence="4">RecA-superfamily ATPase, KaiC/GvpD/RAD55 family</fullName>
    </submittedName>
</protein>
<dbReference type="GO" id="GO:0005524">
    <property type="term" value="F:ATP binding"/>
    <property type="evidence" value="ECO:0007669"/>
    <property type="project" value="UniProtKB-KW"/>
</dbReference>
<name>A0A1I4RCQ2_9EURY</name>
<gene>
    <name evidence="4" type="ORF">SAMN04488696_1501</name>
</gene>
<proteinExistence type="predicted"/>
<dbReference type="PANTHER" id="PTHR43637">
    <property type="entry name" value="UPF0273 PROTEIN TM_0370"/>
    <property type="match status" value="1"/>
</dbReference>
<organism evidence="4 5">
    <name type="scientific">Methanolobus profundi</name>
    <dbReference type="NCBI Taxonomy" id="487685"/>
    <lineage>
        <taxon>Archaea</taxon>
        <taxon>Methanobacteriati</taxon>
        <taxon>Methanobacteriota</taxon>
        <taxon>Stenosarchaea group</taxon>
        <taxon>Methanomicrobia</taxon>
        <taxon>Methanosarcinales</taxon>
        <taxon>Methanosarcinaceae</taxon>
        <taxon>Methanolobus</taxon>
    </lineage>
</organism>
<evidence type="ECO:0000313" key="4">
    <source>
        <dbReference type="EMBL" id="SFM49999.1"/>
    </source>
</evidence>
<dbReference type="RefSeq" id="WP_177188004.1">
    <property type="nucleotide sequence ID" value="NZ_FOUJ01000002.1"/>
</dbReference>
<feature type="domain" description="KaiC" evidence="3">
    <location>
        <begin position="2"/>
        <end position="235"/>
    </location>
</feature>
<dbReference type="Proteomes" id="UP000198535">
    <property type="component" value="Unassembled WGS sequence"/>
</dbReference>
<dbReference type="PANTHER" id="PTHR43637:SF2">
    <property type="entry name" value="PROTEIN GVPD 1"/>
    <property type="match status" value="1"/>
</dbReference>
<evidence type="ECO:0000256" key="1">
    <source>
        <dbReference type="ARBA" id="ARBA00022741"/>
    </source>
</evidence>
<keyword evidence="5" id="KW-1185">Reference proteome</keyword>
<keyword evidence="1" id="KW-0547">Nucleotide-binding</keyword>
<dbReference type="InterPro" id="IPR027417">
    <property type="entry name" value="P-loop_NTPase"/>
</dbReference>
<sequence length="235" mass="26574">MIRLSSGIPDVDKKIQGGFPEGEAILITGEPGTGKTIFAIHFLYNACKEGHKCAMIATEETPEKIIDHGRSIGLDMEPFVESKQLTMLRLLEKRVSNVEDKYGNVSMNVSDLNNFKYIIPEDVEVIVLDNLGAFAIGMELKLFKDKLETLVYTFSEEKKTSLIIMDATAHELTHRIAEYSTYGTIRLMTKENPYTGKMERFMSIPKMRETEISLELINYTITGEGIKLLQPKTNR</sequence>